<evidence type="ECO:0000256" key="4">
    <source>
        <dbReference type="ARBA" id="ARBA00022603"/>
    </source>
</evidence>
<evidence type="ECO:0000256" key="12">
    <source>
        <dbReference type="SAM" id="MobiDB-lite"/>
    </source>
</evidence>
<dbReference type="PANTHER" id="PTHR21451:SF0">
    <property type="entry name" value="HISTONE-LYSINE N-METHYLTRANSFERASE, H3 LYSINE-79 SPECIFIC"/>
    <property type="match status" value="1"/>
</dbReference>
<feature type="compositionally biased region" description="Basic residues" evidence="12">
    <location>
        <begin position="70"/>
        <end position="87"/>
    </location>
</feature>
<feature type="domain" description="DOT1" evidence="13">
    <location>
        <begin position="217"/>
        <end position="570"/>
    </location>
</feature>
<dbReference type="GO" id="GO:0005634">
    <property type="term" value="C:nucleus"/>
    <property type="evidence" value="ECO:0007669"/>
    <property type="project" value="UniProtKB-SubCell"/>
</dbReference>
<keyword evidence="8 11" id="KW-0539">Nucleus</keyword>
<dbReference type="EMBL" id="WHVB01000036">
    <property type="protein sequence ID" value="KAF8467496.1"/>
    <property type="molecule type" value="Genomic_DNA"/>
</dbReference>
<evidence type="ECO:0000256" key="1">
    <source>
        <dbReference type="ARBA" id="ARBA00004123"/>
    </source>
</evidence>
<evidence type="ECO:0000256" key="7">
    <source>
        <dbReference type="ARBA" id="ARBA00022853"/>
    </source>
</evidence>
<dbReference type="PROSITE" id="PS51569">
    <property type="entry name" value="DOT1"/>
    <property type="match status" value="1"/>
</dbReference>
<accession>A0A9P5MP30</accession>
<evidence type="ECO:0000256" key="5">
    <source>
        <dbReference type="ARBA" id="ARBA00022679"/>
    </source>
</evidence>
<keyword evidence="6 11" id="KW-0949">S-adenosyl-L-methionine</keyword>
<comment type="activity regulation">
    <text evidence="11">Ubiquitination of histone H2B to form H2BK123ub1 is required for efficient DOT1 methyltransferase activity on histone H3.</text>
</comment>
<keyword evidence="7 11" id="KW-0156">Chromatin regulator</keyword>
<dbReference type="EC" id="2.1.1.360" evidence="2 11"/>
<dbReference type="AlphaFoldDB" id="A0A9P5MP30"/>
<comment type="caution">
    <text evidence="14">The sequence shown here is derived from an EMBL/GenBank/DDBJ whole genome shotgun (WGS) entry which is preliminary data.</text>
</comment>
<protein>
    <recommendedName>
        <fullName evidence="3 11">Histone-lysine N-methyltransferase, H3 lysine-79 specific</fullName>
        <ecNumber evidence="2 11">2.1.1.360</ecNumber>
    </recommendedName>
    <alternativeName>
        <fullName evidence="9 11">Histone H3-K79 methyltransferase</fullName>
    </alternativeName>
</protein>
<organism evidence="14 15">
    <name type="scientific">Russula ochroleuca</name>
    <dbReference type="NCBI Taxonomy" id="152965"/>
    <lineage>
        <taxon>Eukaryota</taxon>
        <taxon>Fungi</taxon>
        <taxon>Dikarya</taxon>
        <taxon>Basidiomycota</taxon>
        <taxon>Agaricomycotina</taxon>
        <taxon>Agaricomycetes</taxon>
        <taxon>Russulales</taxon>
        <taxon>Russulaceae</taxon>
        <taxon>Russula</taxon>
    </lineage>
</organism>
<gene>
    <name evidence="14" type="ORF">DFH94DRAFT_779042</name>
</gene>
<dbReference type="PANTHER" id="PTHR21451">
    <property type="entry name" value="HISTONE H3 METHYLTRANSFERASE"/>
    <property type="match status" value="1"/>
</dbReference>
<sequence>MQVASPLPPHIPFHFFPKSSSSPSHLPSVVVKTRAVPVPHQAPRTTPGLPDNLHDQKLSQIADALTMRSSTKRRSPHAHSQRSPKRARSSDSSDATPPPSSSRTRESSIASSVSSSRSSTRNRSSPPTSVPPSTRSRSRSSSVLPFTEEPIPRECHIDEDAVLDETFLSSEKVVLGLMKSYVQYFKNPDDPHDRSFDPHPTNYPVGELEFPNSGATERYILLAPRDKDHYSPILDLERTLYTIIEHYLTPEQRSLFGTLPNDIAFSEMETTPATNHLRMLRRAVALCDGPLFVRTLDTINTLLRMLKYPPLPPDAFAPPNPNALRAAVAGWKETGLPRSVALRIVEETYQRTVGPRTHELNHYQAFSDTVYGELMPSLVSRLLSLSRARPGTLLLDLGSGVGNVVLHAALQSGCSAFGVEVMEKPSEMACEQRAQMMMRARMWGVRMGDVELEHANMLESARVNELMARADVVLVNNKVFGEKLNEAIRPKFLDLKEGALVISLEPFVVGAAGGGGRTVTERNLDDISAILDVSAYDYHSMDVSWASGIGKFYVHRVDRAGYADVRARFEASRTRSTRR</sequence>
<keyword evidence="5 11" id="KW-0808">Transferase</keyword>
<comment type="catalytic activity">
    <reaction evidence="10 11">
        <text>L-lysyl(79)-[histone H3] + 3 S-adenosyl-L-methionine = N(6),N(6),N(6)-trimethyl-L-lysyl(79)-[histone H3] + 3 S-adenosyl-L-homocysteine + 3 H(+)</text>
        <dbReference type="Rhea" id="RHEA:60328"/>
        <dbReference type="Rhea" id="RHEA-COMP:15549"/>
        <dbReference type="Rhea" id="RHEA-COMP:15552"/>
        <dbReference type="ChEBI" id="CHEBI:15378"/>
        <dbReference type="ChEBI" id="CHEBI:29969"/>
        <dbReference type="ChEBI" id="CHEBI:57856"/>
        <dbReference type="ChEBI" id="CHEBI:59789"/>
        <dbReference type="ChEBI" id="CHEBI:61961"/>
        <dbReference type="EC" id="2.1.1.360"/>
    </reaction>
</comment>
<dbReference type="Gene3D" id="3.40.50.150">
    <property type="entry name" value="Vaccinia Virus protein VP39"/>
    <property type="match status" value="1"/>
</dbReference>
<evidence type="ECO:0000256" key="9">
    <source>
        <dbReference type="ARBA" id="ARBA00029821"/>
    </source>
</evidence>
<name>A0A9P5MP30_9AGAM</name>
<evidence type="ECO:0000256" key="8">
    <source>
        <dbReference type="ARBA" id="ARBA00023242"/>
    </source>
</evidence>
<comment type="miscellaneous">
    <text evidence="11">In contrast to other lysine histone methyltransferases, it does not contain a SET domain, suggesting the existence of another mechanism for methylation of lysine residues of histones.</text>
</comment>
<dbReference type="FunFam" id="3.40.50.150:FF:000033">
    <property type="entry name" value="Histone-lysine N-methyltransferase, H3 lysine-79 specific"/>
    <property type="match status" value="1"/>
</dbReference>
<keyword evidence="15" id="KW-1185">Reference proteome</keyword>
<keyword evidence="4 11" id="KW-0489">Methyltransferase</keyword>
<comment type="function">
    <text evidence="11">Histone methyltransferase that specifically trimethylates histone H3 to form H3K79me3. This methylation is required for telomere silencing and for the pachytene checkpoint during the meiotic cell cycle by allowing the recruitment of RAD9 to double strand breaks. Nucleosomes are preferred as substrate compared to free histone.</text>
</comment>
<dbReference type="InterPro" id="IPR029063">
    <property type="entry name" value="SAM-dependent_MTases_sf"/>
</dbReference>
<evidence type="ECO:0000256" key="2">
    <source>
        <dbReference type="ARBA" id="ARBA00012190"/>
    </source>
</evidence>
<dbReference type="GO" id="GO:0140956">
    <property type="term" value="F:histone H3K79 trimethyltransferase activity"/>
    <property type="evidence" value="ECO:0007669"/>
    <property type="project" value="UniProtKB-EC"/>
</dbReference>
<evidence type="ECO:0000256" key="6">
    <source>
        <dbReference type="ARBA" id="ARBA00022691"/>
    </source>
</evidence>
<comment type="subcellular location">
    <subcellularLocation>
        <location evidence="1 11">Nucleus</location>
    </subcellularLocation>
</comment>
<proteinExistence type="inferred from homology"/>
<evidence type="ECO:0000259" key="13">
    <source>
        <dbReference type="PROSITE" id="PS51569"/>
    </source>
</evidence>
<reference evidence="14" key="2">
    <citation type="journal article" date="2020" name="Nat. Commun.">
        <title>Large-scale genome sequencing of mycorrhizal fungi provides insights into the early evolution of symbiotic traits.</title>
        <authorList>
            <person name="Miyauchi S."/>
            <person name="Kiss E."/>
            <person name="Kuo A."/>
            <person name="Drula E."/>
            <person name="Kohler A."/>
            <person name="Sanchez-Garcia M."/>
            <person name="Morin E."/>
            <person name="Andreopoulos B."/>
            <person name="Barry K.W."/>
            <person name="Bonito G."/>
            <person name="Buee M."/>
            <person name="Carver A."/>
            <person name="Chen C."/>
            <person name="Cichocki N."/>
            <person name="Clum A."/>
            <person name="Culley D."/>
            <person name="Crous P.W."/>
            <person name="Fauchery L."/>
            <person name="Girlanda M."/>
            <person name="Hayes R.D."/>
            <person name="Keri Z."/>
            <person name="LaButti K."/>
            <person name="Lipzen A."/>
            <person name="Lombard V."/>
            <person name="Magnuson J."/>
            <person name="Maillard F."/>
            <person name="Murat C."/>
            <person name="Nolan M."/>
            <person name="Ohm R.A."/>
            <person name="Pangilinan J."/>
            <person name="Pereira M.F."/>
            <person name="Perotto S."/>
            <person name="Peter M."/>
            <person name="Pfister S."/>
            <person name="Riley R."/>
            <person name="Sitrit Y."/>
            <person name="Stielow J.B."/>
            <person name="Szollosi G."/>
            <person name="Zifcakova L."/>
            <person name="Stursova M."/>
            <person name="Spatafora J.W."/>
            <person name="Tedersoo L."/>
            <person name="Vaario L.M."/>
            <person name="Yamada A."/>
            <person name="Yan M."/>
            <person name="Wang P."/>
            <person name="Xu J."/>
            <person name="Bruns T."/>
            <person name="Baldrian P."/>
            <person name="Vilgalys R."/>
            <person name="Dunand C."/>
            <person name="Henrissat B."/>
            <person name="Grigoriev I.V."/>
            <person name="Hibbett D."/>
            <person name="Nagy L.G."/>
            <person name="Martin F.M."/>
        </authorList>
    </citation>
    <scope>NUCLEOTIDE SEQUENCE</scope>
    <source>
        <strain evidence="14">Prilba</strain>
    </source>
</reference>
<evidence type="ECO:0000256" key="3">
    <source>
        <dbReference type="ARBA" id="ARBA00020987"/>
    </source>
</evidence>
<evidence type="ECO:0000256" key="11">
    <source>
        <dbReference type="RuleBase" id="RU271113"/>
    </source>
</evidence>
<dbReference type="GO" id="GO:0032259">
    <property type="term" value="P:methylation"/>
    <property type="evidence" value="ECO:0007669"/>
    <property type="project" value="UniProtKB-KW"/>
</dbReference>
<dbReference type="Proteomes" id="UP000759537">
    <property type="component" value="Unassembled WGS sequence"/>
</dbReference>
<comment type="similarity">
    <text evidence="11">Belongs to the class I-like SAM-binding methyltransferase superfamily. DOT1 family.</text>
</comment>
<feature type="region of interest" description="Disordered" evidence="12">
    <location>
        <begin position="67"/>
        <end position="152"/>
    </location>
</feature>
<dbReference type="InterPro" id="IPR025789">
    <property type="entry name" value="DOT1_dom"/>
</dbReference>
<evidence type="ECO:0000313" key="15">
    <source>
        <dbReference type="Proteomes" id="UP000759537"/>
    </source>
</evidence>
<evidence type="ECO:0000256" key="10">
    <source>
        <dbReference type="ARBA" id="ARBA00047770"/>
    </source>
</evidence>
<dbReference type="GO" id="GO:0000077">
    <property type="term" value="P:DNA damage checkpoint signaling"/>
    <property type="evidence" value="ECO:0007669"/>
    <property type="project" value="TreeGrafter"/>
</dbReference>
<dbReference type="OrthoDB" id="443402at2759"/>
<dbReference type="InterPro" id="IPR030445">
    <property type="entry name" value="H3-K79_meTrfase"/>
</dbReference>
<feature type="compositionally biased region" description="Low complexity" evidence="12">
    <location>
        <begin position="107"/>
        <end position="142"/>
    </location>
</feature>
<dbReference type="Pfam" id="PF08123">
    <property type="entry name" value="DOT1"/>
    <property type="match status" value="1"/>
</dbReference>
<evidence type="ECO:0000313" key="14">
    <source>
        <dbReference type="EMBL" id="KAF8467496.1"/>
    </source>
</evidence>
<dbReference type="GO" id="GO:0006281">
    <property type="term" value="P:DNA repair"/>
    <property type="evidence" value="ECO:0007669"/>
    <property type="project" value="TreeGrafter"/>
</dbReference>
<dbReference type="SUPFAM" id="SSF53335">
    <property type="entry name" value="S-adenosyl-L-methionine-dependent methyltransferases"/>
    <property type="match status" value="1"/>
</dbReference>
<dbReference type="CDD" id="cd02440">
    <property type="entry name" value="AdoMet_MTases"/>
    <property type="match status" value="1"/>
</dbReference>
<reference evidence="14" key="1">
    <citation type="submission" date="2019-10" db="EMBL/GenBank/DDBJ databases">
        <authorList>
            <consortium name="DOE Joint Genome Institute"/>
            <person name="Kuo A."/>
            <person name="Miyauchi S."/>
            <person name="Kiss E."/>
            <person name="Drula E."/>
            <person name="Kohler A."/>
            <person name="Sanchez-Garcia M."/>
            <person name="Andreopoulos B."/>
            <person name="Barry K.W."/>
            <person name="Bonito G."/>
            <person name="Buee M."/>
            <person name="Carver A."/>
            <person name="Chen C."/>
            <person name="Cichocki N."/>
            <person name="Clum A."/>
            <person name="Culley D."/>
            <person name="Crous P.W."/>
            <person name="Fauchery L."/>
            <person name="Girlanda M."/>
            <person name="Hayes R."/>
            <person name="Keri Z."/>
            <person name="LaButti K."/>
            <person name="Lipzen A."/>
            <person name="Lombard V."/>
            <person name="Magnuson J."/>
            <person name="Maillard F."/>
            <person name="Morin E."/>
            <person name="Murat C."/>
            <person name="Nolan M."/>
            <person name="Ohm R."/>
            <person name="Pangilinan J."/>
            <person name="Pereira M."/>
            <person name="Perotto S."/>
            <person name="Peter M."/>
            <person name="Riley R."/>
            <person name="Sitrit Y."/>
            <person name="Stielow B."/>
            <person name="Szollosi G."/>
            <person name="Zifcakova L."/>
            <person name="Stursova M."/>
            <person name="Spatafora J.W."/>
            <person name="Tedersoo L."/>
            <person name="Vaario L.-M."/>
            <person name="Yamada A."/>
            <person name="Yan M."/>
            <person name="Wang P."/>
            <person name="Xu J."/>
            <person name="Bruns T."/>
            <person name="Baldrian P."/>
            <person name="Vilgalys R."/>
            <person name="Henrissat B."/>
            <person name="Grigoriev I.V."/>
            <person name="Hibbett D."/>
            <person name="Nagy L.G."/>
            <person name="Martin F.M."/>
        </authorList>
    </citation>
    <scope>NUCLEOTIDE SEQUENCE</scope>
    <source>
        <strain evidence="14">Prilba</strain>
    </source>
</reference>